<protein>
    <recommendedName>
        <fullName evidence="9">S-phase kinase-associated protein 1</fullName>
    </recommendedName>
</protein>
<evidence type="ECO:0000313" key="7">
    <source>
        <dbReference type="EMBL" id="KAH0550812.1"/>
    </source>
</evidence>
<gene>
    <name evidence="7" type="ORF">KQX54_020900</name>
</gene>
<dbReference type="FunFam" id="3.30.710.10:FF:000026">
    <property type="entry name" value="E3 ubiquitin ligase complex SCF subunit"/>
    <property type="match status" value="1"/>
</dbReference>
<evidence type="ECO:0000256" key="4">
    <source>
        <dbReference type="SAM" id="MobiDB-lite"/>
    </source>
</evidence>
<evidence type="ECO:0000256" key="1">
    <source>
        <dbReference type="ARBA" id="ARBA00009993"/>
    </source>
</evidence>
<dbReference type="Proteomes" id="UP000826195">
    <property type="component" value="Unassembled WGS sequence"/>
</dbReference>
<dbReference type="GO" id="GO:0006511">
    <property type="term" value="P:ubiquitin-dependent protein catabolic process"/>
    <property type="evidence" value="ECO:0007669"/>
    <property type="project" value="InterPro"/>
</dbReference>
<comment type="pathway">
    <text evidence="3">Protein modification; protein ubiquitination.</text>
</comment>
<dbReference type="InterPro" id="IPR001232">
    <property type="entry name" value="SKP1-like"/>
</dbReference>
<dbReference type="InterPro" id="IPR036296">
    <property type="entry name" value="SKP1-like_dim_sf"/>
</dbReference>
<feature type="domain" description="SKP1 component dimerisation" evidence="5">
    <location>
        <begin position="115"/>
        <end position="143"/>
    </location>
</feature>
<dbReference type="InterPro" id="IPR016897">
    <property type="entry name" value="SKP1"/>
</dbReference>
<dbReference type="SUPFAM" id="SSF54695">
    <property type="entry name" value="POZ domain"/>
    <property type="match status" value="1"/>
</dbReference>
<dbReference type="InterPro" id="IPR011333">
    <property type="entry name" value="SKP1/BTB/POZ_sf"/>
</dbReference>
<comment type="caution">
    <text evidence="7">The sequence shown here is derived from an EMBL/GenBank/DDBJ whole genome shotgun (WGS) entry which is preliminary data.</text>
</comment>
<evidence type="ECO:0000256" key="2">
    <source>
        <dbReference type="ARBA" id="ARBA00022786"/>
    </source>
</evidence>
<dbReference type="AlphaFoldDB" id="A0AAV7IIS2"/>
<evidence type="ECO:0000259" key="5">
    <source>
        <dbReference type="Pfam" id="PF01466"/>
    </source>
</evidence>
<dbReference type="InterPro" id="IPR016073">
    <property type="entry name" value="Skp1_comp_POZ"/>
</dbReference>
<keyword evidence="2 3" id="KW-0833">Ubl conjugation pathway</keyword>
<comment type="similarity">
    <text evidence="1 3">Belongs to the SKP1 family.</text>
</comment>
<feature type="region of interest" description="Disordered" evidence="4">
    <location>
        <begin position="143"/>
        <end position="171"/>
    </location>
</feature>
<evidence type="ECO:0008006" key="9">
    <source>
        <dbReference type="Google" id="ProtNLM"/>
    </source>
</evidence>
<name>A0AAV7IIS2_COTGL</name>
<dbReference type="Gene3D" id="3.30.710.10">
    <property type="entry name" value="Potassium Channel Kv1.1, Chain A"/>
    <property type="match status" value="1"/>
</dbReference>
<reference evidence="7 8" key="1">
    <citation type="journal article" date="2021" name="J. Hered.">
        <title>A chromosome-level genome assembly of the parasitoid wasp, Cotesia glomerata (Hymenoptera: Braconidae).</title>
        <authorList>
            <person name="Pinto B.J."/>
            <person name="Weis J.J."/>
            <person name="Gamble T."/>
            <person name="Ode P.J."/>
            <person name="Paul R."/>
            <person name="Zaspel J.M."/>
        </authorList>
    </citation>
    <scope>NUCLEOTIDE SEQUENCE [LARGE SCALE GENOMIC DNA]</scope>
    <source>
        <strain evidence="7">CgM1</strain>
    </source>
</reference>
<dbReference type="CDD" id="cd18322">
    <property type="entry name" value="BTB_POZ_SKP1"/>
    <property type="match status" value="1"/>
</dbReference>
<dbReference type="SMART" id="SM00512">
    <property type="entry name" value="Skp1"/>
    <property type="match status" value="1"/>
</dbReference>
<accession>A0AAV7IIS2</accession>
<proteinExistence type="inferred from homology"/>
<dbReference type="EMBL" id="JAHXZJ010001864">
    <property type="protein sequence ID" value="KAH0550812.1"/>
    <property type="molecule type" value="Genomic_DNA"/>
</dbReference>
<dbReference type="PANTHER" id="PTHR11165">
    <property type="entry name" value="SKP1"/>
    <property type="match status" value="1"/>
</dbReference>
<feature type="domain" description="SKP1 component POZ" evidence="6">
    <location>
        <begin position="5"/>
        <end position="67"/>
    </location>
</feature>
<sequence length="171" mass="19034">MAGTVQLQSSDKQIFEVDIKVALMSATIKTMLDNLGMEGEVNDEVVPVPNVDGTILGKVVEWCKKHVDDELTPEQDDHQEKRTDDIPEWDVEFLKVDQQTLFAIVRAANFLDIGGLMEVTCKTVANMIKGKTPEEIRKTFNIEPVPLPPNPDEIEQASTSGEWNIANDSPN</sequence>
<dbReference type="Pfam" id="PF01466">
    <property type="entry name" value="Skp1"/>
    <property type="match status" value="1"/>
</dbReference>
<evidence type="ECO:0000256" key="3">
    <source>
        <dbReference type="PIRNR" id="PIRNR028729"/>
    </source>
</evidence>
<dbReference type="Pfam" id="PF03931">
    <property type="entry name" value="Skp1_POZ"/>
    <property type="match status" value="1"/>
</dbReference>
<feature type="compositionally biased region" description="Polar residues" evidence="4">
    <location>
        <begin position="156"/>
        <end position="171"/>
    </location>
</feature>
<organism evidence="7 8">
    <name type="scientific">Cotesia glomerata</name>
    <name type="common">Lepidopteran parasitic wasp</name>
    <name type="synonym">Apanteles glomeratus</name>
    <dbReference type="NCBI Taxonomy" id="32391"/>
    <lineage>
        <taxon>Eukaryota</taxon>
        <taxon>Metazoa</taxon>
        <taxon>Ecdysozoa</taxon>
        <taxon>Arthropoda</taxon>
        <taxon>Hexapoda</taxon>
        <taxon>Insecta</taxon>
        <taxon>Pterygota</taxon>
        <taxon>Neoptera</taxon>
        <taxon>Endopterygota</taxon>
        <taxon>Hymenoptera</taxon>
        <taxon>Apocrita</taxon>
        <taxon>Ichneumonoidea</taxon>
        <taxon>Braconidae</taxon>
        <taxon>Microgastrinae</taxon>
        <taxon>Cotesia</taxon>
    </lineage>
</organism>
<dbReference type="SUPFAM" id="SSF81382">
    <property type="entry name" value="Skp1 dimerisation domain-like"/>
    <property type="match status" value="1"/>
</dbReference>
<dbReference type="InterPro" id="IPR016072">
    <property type="entry name" value="Skp1_comp_dimer"/>
</dbReference>
<keyword evidence="8" id="KW-1185">Reference proteome</keyword>
<evidence type="ECO:0000259" key="6">
    <source>
        <dbReference type="Pfam" id="PF03931"/>
    </source>
</evidence>
<dbReference type="PIRSF" id="PIRSF028729">
    <property type="entry name" value="E3_ubiquit_lig_SCF_Skp"/>
    <property type="match status" value="1"/>
</dbReference>
<evidence type="ECO:0000313" key="8">
    <source>
        <dbReference type="Proteomes" id="UP000826195"/>
    </source>
</evidence>